<dbReference type="Pfam" id="PF00078">
    <property type="entry name" value="RVT_1"/>
    <property type="match status" value="1"/>
</dbReference>
<dbReference type="OrthoDB" id="415948at2759"/>
<feature type="domain" description="Reverse transcriptase" evidence="2">
    <location>
        <begin position="22"/>
        <end position="322"/>
    </location>
</feature>
<evidence type="ECO:0000313" key="3">
    <source>
        <dbReference type="EMBL" id="CAE7717294.1"/>
    </source>
</evidence>
<comment type="caution">
    <text evidence="3">The sequence shown here is derived from an EMBL/GenBank/DDBJ whole genome shotgun (WGS) entry which is preliminary data.</text>
</comment>
<dbReference type="CDD" id="cd01650">
    <property type="entry name" value="RT_nLTR_like"/>
    <property type="match status" value="1"/>
</dbReference>
<feature type="compositionally biased region" description="Polar residues" evidence="1">
    <location>
        <begin position="26"/>
        <end position="36"/>
    </location>
</feature>
<reference evidence="3" key="1">
    <citation type="submission" date="2021-02" db="EMBL/GenBank/DDBJ databases">
        <authorList>
            <person name="Dougan E. K."/>
            <person name="Rhodes N."/>
            <person name="Thang M."/>
            <person name="Chan C."/>
        </authorList>
    </citation>
    <scope>NUCLEOTIDE SEQUENCE</scope>
</reference>
<dbReference type="InterPro" id="IPR000477">
    <property type="entry name" value="RT_dom"/>
</dbReference>
<evidence type="ECO:0000259" key="2">
    <source>
        <dbReference type="PROSITE" id="PS50878"/>
    </source>
</evidence>
<dbReference type="SUPFAM" id="SSF56672">
    <property type="entry name" value="DNA/RNA polymerases"/>
    <property type="match status" value="1"/>
</dbReference>
<feature type="region of interest" description="Disordered" evidence="1">
    <location>
        <begin position="505"/>
        <end position="554"/>
    </location>
</feature>
<dbReference type="PANTHER" id="PTHR19446">
    <property type="entry name" value="REVERSE TRANSCRIPTASES"/>
    <property type="match status" value="1"/>
</dbReference>
<proteinExistence type="predicted"/>
<protein>
    <submittedName>
        <fullName evidence="3">Pol protein</fullName>
    </submittedName>
</protein>
<evidence type="ECO:0000313" key="4">
    <source>
        <dbReference type="Proteomes" id="UP000601435"/>
    </source>
</evidence>
<name>A0A812X0I8_9DINO</name>
<feature type="region of interest" description="Disordered" evidence="1">
    <location>
        <begin position="1"/>
        <end position="58"/>
    </location>
</feature>
<organism evidence="3 4">
    <name type="scientific">Symbiodinium necroappetens</name>
    <dbReference type="NCBI Taxonomy" id="1628268"/>
    <lineage>
        <taxon>Eukaryota</taxon>
        <taxon>Sar</taxon>
        <taxon>Alveolata</taxon>
        <taxon>Dinophyceae</taxon>
        <taxon>Suessiales</taxon>
        <taxon>Symbiodiniaceae</taxon>
        <taxon>Symbiodinium</taxon>
    </lineage>
</organism>
<dbReference type="AlphaFoldDB" id="A0A812X0I8"/>
<sequence>MDQLRSIKLGKAVPRDCPHPPEHRGPSNQPGSQSISWLPKPPKKPDKPASLRPTGVIAPEGKVLAGHLRKQLKPTLRAVMSEVTQFGFVPGRGTEEAICKALTHVDEARRRASHTQRQAGRGHRGLKLQGSLAFSVDMSKAFDMVDRRRLRESLELAEADPFLIDLVGKLHIQALYDMTASDQAFSIATRRGIKQGCKLAPSLFAFATFLLFRRLGEQCDIATLQRILTMYADDTLLQMHFDDKQQLQESLFLCDLLLDQLTELGFKVNPEKSALLLQMHGGSAQQIRQSLLTTKQGVKYAQLPSGRLIAFKNQVPYLGIIISYQDYEMKSLRHRLQASKAALKEVAHAVRNSRAITEKRRLSIWRITAWASAMYGLHVVGLSYSQDTHENNTQFMQRKGLKTAKVQVLKRLKHLPTFQEAYRTSQLARITPEHHVLDPITRGLSPIFLNVPLAENLQTMINSWSNQTPVRALVAAEKFVFLALPRIGAADMSLEDFFRSAPMSDISSKRGEIPSQSGGESPQKRTKSGAAPSYKGQGKGKQTGQRRGEGKSSEAIDDDLVNAVARLVLRHDEQLLALTSDLCYISYVRTDAHSVLQELHEESKRQRSLMAPTSPPRHALTLRFFRALKDRVVKVSQSEAVQQKLKQEGVMTMQGDWPYLEWSSGSQSPVGSLEDPLSTSQLLSGLGDAISRLEADSTQVTMFKTSRPLSDKMTGGPVRLLFQFSCKVLLPVLAVLYHETEVPAGSESLPGSYLTQMKTLVETRMVRIKAQLFLLAAELLPADKLKRLHSYCESLRGYDEWQEVRLQRRNSLSQLAMTYYAMAKLREPTELGWSRLAGFLYDCEGASRETQ</sequence>
<evidence type="ECO:0000256" key="1">
    <source>
        <dbReference type="SAM" id="MobiDB-lite"/>
    </source>
</evidence>
<dbReference type="InterPro" id="IPR043502">
    <property type="entry name" value="DNA/RNA_pol_sf"/>
</dbReference>
<dbReference type="PROSITE" id="PS50878">
    <property type="entry name" value="RT_POL"/>
    <property type="match status" value="1"/>
</dbReference>
<dbReference type="EMBL" id="CAJNJA010036202">
    <property type="protein sequence ID" value="CAE7717294.1"/>
    <property type="molecule type" value="Genomic_DNA"/>
</dbReference>
<feature type="compositionally biased region" description="Basic and acidic residues" evidence="1">
    <location>
        <begin position="13"/>
        <end position="25"/>
    </location>
</feature>
<keyword evidence="4" id="KW-1185">Reference proteome</keyword>
<accession>A0A812X0I8</accession>
<dbReference type="Proteomes" id="UP000601435">
    <property type="component" value="Unassembled WGS sequence"/>
</dbReference>
<gene>
    <name evidence="3" type="primary">Pol</name>
    <name evidence="3" type="ORF">SNEC2469_LOCUS20677</name>
</gene>